<dbReference type="AlphaFoldDB" id="A0A437QBP3"/>
<evidence type="ECO:0000313" key="2">
    <source>
        <dbReference type="Proteomes" id="UP000283077"/>
    </source>
</evidence>
<accession>A0A437QBP3</accession>
<proteinExistence type="predicted"/>
<dbReference type="Proteomes" id="UP000283077">
    <property type="component" value="Unassembled WGS sequence"/>
</dbReference>
<gene>
    <name evidence="1" type="ORF">EOE67_19370</name>
</gene>
<dbReference type="OrthoDB" id="6310849at2"/>
<comment type="caution">
    <text evidence="1">The sequence shown here is derived from an EMBL/GenBank/DDBJ whole genome shotgun (WGS) entry which is preliminary data.</text>
</comment>
<dbReference type="InterPro" id="IPR050816">
    <property type="entry name" value="Flavin-dep_Halogenase_NPB"/>
</dbReference>
<name>A0A437QBP3_9GAMM</name>
<sequence length="401" mass="44316">MMVVNTDVVIVGAGPAGACAALSLLTYSTLKVVVLEQSDFSQPRVGEHVSDSLFSLLAYLKLTKADFPAHCFMPCYGDTAYWGSDLPRVRHAIFSSENASVQLDREAFDFTLIEQIVARGGSVYPRTHCSLTKSSVSKSPVTKGSADAAANWILQCTHPEQSPFQINARYVIDASGRNSSWSRQLGGQLHKLDQLMGAGRFFSLSGTSRKGASQPVRPQQQIIESCEHGWWYGALLPNQHYVATFFSDADIISKLRLNQHQHWQQLLQQTTHLKHAVADGQVMSTHPWVRNATSQYSDVSQIEHFIAIGDAACAFDPISSMGLGFAISSACHAARLVINELAAAPTPPDRDNASPNNPAAKQLYQHDLHQHFSGYQTLRQSFYRAEARWSNAPFWQRRQLG</sequence>
<dbReference type="GO" id="GO:0004497">
    <property type="term" value="F:monooxygenase activity"/>
    <property type="evidence" value="ECO:0007669"/>
    <property type="project" value="InterPro"/>
</dbReference>
<dbReference type="InterPro" id="IPR006905">
    <property type="entry name" value="Flavin_halogenase"/>
</dbReference>
<dbReference type="NCBIfam" id="NF038171">
    <property type="entry name" value="maturase_LodB"/>
    <property type="match status" value="1"/>
</dbReference>
<dbReference type="PANTHER" id="PTHR43747:SF1">
    <property type="entry name" value="SLR1998 PROTEIN"/>
    <property type="match status" value="1"/>
</dbReference>
<keyword evidence="2" id="KW-1185">Reference proteome</keyword>
<protein>
    <submittedName>
        <fullName evidence="1">Dehydrogenase</fullName>
    </submittedName>
</protein>
<dbReference type="PRINTS" id="PR00420">
    <property type="entry name" value="RNGMNOXGNASE"/>
</dbReference>
<dbReference type="InterPro" id="IPR036188">
    <property type="entry name" value="FAD/NAD-bd_sf"/>
</dbReference>
<dbReference type="RefSeq" id="WP_127701075.1">
    <property type="nucleotide sequence ID" value="NZ_SACS01000033.1"/>
</dbReference>
<dbReference type="PANTHER" id="PTHR43747">
    <property type="entry name" value="FAD-BINDING PROTEIN"/>
    <property type="match status" value="1"/>
</dbReference>
<evidence type="ECO:0000313" key="1">
    <source>
        <dbReference type="EMBL" id="RVU31972.1"/>
    </source>
</evidence>
<reference evidence="1 2" key="1">
    <citation type="submission" date="2019-01" db="EMBL/GenBank/DDBJ databases">
        <authorList>
            <person name="Chen W.-M."/>
        </authorList>
    </citation>
    <scope>NUCLEOTIDE SEQUENCE [LARGE SCALE GENOMIC DNA]</scope>
    <source>
        <strain evidence="1 2">KYPC3</strain>
    </source>
</reference>
<dbReference type="EMBL" id="SACS01000033">
    <property type="protein sequence ID" value="RVU31972.1"/>
    <property type="molecule type" value="Genomic_DNA"/>
</dbReference>
<dbReference type="Gene3D" id="3.50.50.60">
    <property type="entry name" value="FAD/NAD(P)-binding domain"/>
    <property type="match status" value="1"/>
</dbReference>
<dbReference type="Gene3D" id="3.30.9.100">
    <property type="match status" value="1"/>
</dbReference>
<dbReference type="SUPFAM" id="SSF51905">
    <property type="entry name" value="FAD/NAD(P)-binding domain"/>
    <property type="match status" value="1"/>
</dbReference>
<organism evidence="1 2">
    <name type="scientific">Rheinheimera riviphila</name>
    <dbReference type="NCBI Taxonomy" id="1834037"/>
    <lineage>
        <taxon>Bacteria</taxon>
        <taxon>Pseudomonadati</taxon>
        <taxon>Pseudomonadota</taxon>
        <taxon>Gammaproteobacteria</taxon>
        <taxon>Chromatiales</taxon>
        <taxon>Chromatiaceae</taxon>
        <taxon>Rheinheimera</taxon>
    </lineage>
</organism>
<dbReference type="Pfam" id="PF04820">
    <property type="entry name" value="Trp_halogenase"/>
    <property type="match status" value="1"/>
</dbReference>